<organism evidence="1 2">
    <name type="scientific">Nelumbo nucifera</name>
    <name type="common">Sacred lotus</name>
    <dbReference type="NCBI Taxonomy" id="4432"/>
    <lineage>
        <taxon>Eukaryota</taxon>
        <taxon>Viridiplantae</taxon>
        <taxon>Streptophyta</taxon>
        <taxon>Embryophyta</taxon>
        <taxon>Tracheophyta</taxon>
        <taxon>Spermatophyta</taxon>
        <taxon>Magnoliopsida</taxon>
        <taxon>Proteales</taxon>
        <taxon>Nelumbonaceae</taxon>
        <taxon>Nelumbo</taxon>
    </lineage>
</organism>
<comment type="caution">
    <text evidence="1">The sequence shown here is derived from an EMBL/GenBank/DDBJ whole genome shotgun (WGS) entry which is preliminary data.</text>
</comment>
<dbReference type="EMBL" id="DUZY01000174">
    <property type="protein sequence ID" value="DAD49473.1"/>
    <property type="molecule type" value="Genomic_DNA"/>
</dbReference>
<dbReference type="Pfam" id="PF05758">
    <property type="entry name" value="Ycf1"/>
    <property type="match status" value="1"/>
</dbReference>
<gene>
    <name evidence="1" type="ORF">HUJ06_032074</name>
</gene>
<evidence type="ECO:0000313" key="2">
    <source>
        <dbReference type="Proteomes" id="UP000607653"/>
    </source>
</evidence>
<proteinExistence type="predicted"/>
<accession>A0A822ZWS4</accession>
<dbReference type="GO" id="GO:0016020">
    <property type="term" value="C:membrane"/>
    <property type="evidence" value="ECO:0007669"/>
    <property type="project" value="InterPro"/>
</dbReference>
<keyword evidence="2" id="KW-1185">Reference proteome</keyword>
<reference evidence="1 2" key="1">
    <citation type="journal article" date="2020" name="Mol. Biol. Evol.">
        <title>Distinct Expression and Methylation Patterns for Genes with Different Fates following a Single Whole-Genome Duplication in Flowering Plants.</title>
        <authorList>
            <person name="Shi T."/>
            <person name="Rahmani R.S."/>
            <person name="Gugger P.F."/>
            <person name="Wang M."/>
            <person name="Li H."/>
            <person name="Zhang Y."/>
            <person name="Li Z."/>
            <person name="Wang Q."/>
            <person name="Van de Peer Y."/>
            <person name="Marchal K."/>
            <person name="Chen J."/>
        </authorList>
    </citation>
    <scope>NUCLEOTIDE SEQUENCE [LARGE SCALE GENOMIC DNA]</scope>
    <source>
        <tissue evidence="1">Leaf</tissue>
    </source>
</reference>
<dbReference type="PANTHER" id="PTHR33163:SF40">
    <property type="entry name" value="PROTEIN TIC 214"/>
    <property type="match status" value="1"/>
</dbReference>
<dbReference type="InterPro" id="IPR008896">
    <property type="entry name" value="TIC214"/>
</dbReference>
<evidence type="ECO:0000313" key="1">
    <source>
        <dbReference type="EMBL" id="DAD49473.1"/>
    </source>
</evidence>
<dbReference type="AlphaFoldDB" id="A0A822ZWS4"/>
<dbReference type="PANTHER" id="PTHR33163">
    <property type="entry name" value="PROTEIN TIC 214-RELATED"/>
    <property type="match status" value="1"/>
</dbReference>
<dbReference type="Proteomes" id="UP000607653">
    <property type="component" value="Unassembled WGS sequence"/>
</dbReference>
<sequence>MLITQLTLRKYIVLPSLIIAKNLCRMLLFQFPEWNEDLKELNREMHIKCTYNGIQLSEKNFQKTG</sequence>
<name>A0A822ZWS4_NELNU</name>
<protein>
    <submittedName>
        <fullName evidence="1">Uncharacterized protein</fullName>
    </submittedName>
</protein>